<dbReference type="AlphaFoldDB" id="A0A5J5EXZ8"/>
<dbReference type="InterPro" id="IPR012337">
    <property type="entry name" value="RNaseH-like_sf"/>
</dbReference>
<dbReference type="SUPFAM" id="SSF53098">
    <property type="entry name" value="Ribonuclease H-like"/>
    <property type="match status" value="1"/>
</dbReference>
<dbReference type="EMBL" id="VXIS01000086">
    <property type="protein sequence ID" value="KAA8906714.1"/>
    <property type="molecule type" value="Genomic_DNA"/>
</dbReference>
<evidence type="ECO:0000313" key="1">
    <source>
        <dbReference type="EMBL" id="KAA8906714.1"/>
    </source>
</evidence>
<evidence type="ECO:0008006" key="3">
    <source>
        <dbReference type="Google" id="ProtNLM"/>
    </source>
</evidence>
<name>A0A5J5EXZ8_9PEZI</name>
<sequence>YWESLMVDSTQFPLKAIAIKLFRIVPHAADVERLFSALNRIHTDDRNCLHVETLKILAGVCFRAQVF</sequence>
<accession>A0A5J5EXZ8</accession>
<comment type="caution">
    <text evidence="1">The sequence shown here is derived from an EMBL/GenBank/DDBJ whole genome shotgun (WGS) entry which is preliminary data.</text>
</comment>
<evidence type="ECO:0000313" key="2">
    <source>
        <dbReference type="Proteomes" id="UP000326924"/>
    </source>
</evidence>
<proteinExistence type="predicted"/>
<feature type="non-terminal residue" evidence="1">
    <location>
        <position position="1"/>
    </location>
</feature>
<dbReference type="Proteomes" id="UP000326924">
    <property type="component" value="Unassembled WGS sequence"/>
</dbReference>
<protein>
    <recommendedName>
        <fullName evidence="3">HAT C-terminal dimerisation domain-containing protein</fullName>
    </recommendedName>
</protein>
<gene>
    <name evidence="1" type="ORF">FN846DRAFT_778107</name>
</gene>
<organism evidence="1 2">
    <name type="scientific">Sphaerosporella brunnea</name>
    <dbReference type="NCBI Taxonomy" id="1250544"/>
    <lineage>
        <taxon>Eukaryota</taxon>
        <taxon>Fungi</taxon>
        <taxon>Dikarya</taxon>
        <taxon>Ascomycota</taxon>
        <taxon>Pezizomycotina</taxon>
        <taxon>Pezizomycetes</taxon>
        <taxon>Pezizales</taxon>
        <taxon>Pyronemataceae</taxon>
        <taxon>Sphaerosporella</taxon>
    </lineage>
</organism>
<keyword evidence="2" id="KW-1185">Reference proteome</keyword>
<dbReference type="InParanoid" id="A0A5J5EXZ8"/>
<dbReference type="OrthoDB" id="3040430at2759"/>
<reference evidence="1 2" key="1">
    <citation type="submission" date="2019-09" db="EMBL/GenBank/DDBJ databases">
        <title>Draft genome of the ectomycorrhizal ascomycete Sphaerosporella brunnea.</title>
        <authorList>
            <consortium name="DOE Joint Genome Institute"/>
            <person name="Benucci G.M."/>
            <person name="Marozzi G."/>
            <person name="Antonielli L."/>
            <person name="Sanchez S."/>
            <person name="Marco P."/>
            <person name="Wang X."/>
            <person name="Falini L.B."/>
            <person name="Barry K."/>
            <person name="Haridas S."/>
            <person name="Lipzen A."/>
            <person name="Labutti K."/>
            <person name="Grigoriev I.V."/>
            <person name="Murat C."/>
            <person name="Martin F."/>
            <person name="Albertini E."/>
            <person name="Donnini D."/>
            <person name="Bonito G."/>
        </authorList>
    </citation>
    <scope>NUCLEOTIDE SEQUENCE [LARGE SCALE GENOMIC DNA]</scope>
    <source>
        <strain evidence="1 2">Sb_GMNB300</strain>
    </source>
</reference>